<evidence type="ECO:0008006" key="4">
    <source>
        <dbReference type="Google" id="ProtNLM"/>
    </source>
</evidence>
<name>A0A0A7EBH9_9GAMM</name>
<keyword evidence="1" id="KW-1133">Transmembrane helix</keyword>
<feature type="transmembrane region" description="Helical" evidence="1">
    <location>
        <begin position="29"/>
        <end position="51"/>
    </location>
</feature>
<sequence length="59" mass="6414">MNKPKIMKLYAVFIGLIGVGCLVKEAYDFIYGGDVNVVAGLLMLFASLTIFKKQGAQNT</sequence>
<keyword evidence="3" id="KW-1185">Reference proteome</keyword>
<organism evidence="2 3">
    <name type="scientific">Pseudoalteromonas piratica</name>
    <dbReference type="NCBI Taxonomy" id="1348114"/>
    <lineage>
        <taxon>Bacteria</taxon>
        <taxon>Pseudomonadati</taxon>
        <taxon>Pseudomonadota</taxon>
        <taxon>Gammaproteobacteria</taxon>
        <taxon>Alteromonadales</taxon>
        <taxon>Pseudoalteromonadaceae</taxon>
        <taxon>Pseudoalteromonas</taxon>
    </lineage>
</organism>
<dbReference type="Proteomes" id="UP000030341">
    <property type="component" value="Chromosome 1"/>
</dbReference>
<dbReference type="PROSITE" id="PS51257">
    <property type="entry name" value="PROKAR_LIPOPROTEIN"/>
    <property type="match status" value="1"/>
</dbReference>
<gene>
    <name evidence="2" type="ORF">OM33_00755</name>
</gene>
<protein>
    <recommendedName>
        <fullName evidence="4">Lipoprotein</fullName>
    </recommendedName>
</protein>
<proteinExistence type="predicted"/>
<feature type="transmembrane region" description="Helical" evidence="1">
    <location>
        <begin position="7"/>
        <end position="23"/>
    </location>
</feature>
<dbReference type="KEGG" id="pseo:OM33_00755"/>
<evidence type="ECO:0000313" key="3">
    <source>
        <dbReference type="Proteomes" id="UP000030341"/>
    </source>
</evidence>
<keyword evidence="1" id="KW-0472">Membrane</keyword>
<dbReference type="EMBL" id="CP009888">
    <property type="protein sequence ID" value="AIY63853.1"/>
    <property type="molecule type" value="Genomic_DNA"/>
</dbReference>
<dbReference type="AlphaFoldDB" id="A0A0A7EBH9"/>
<accession>A0A0A7EBH9</accession>
<dbReference type="HOGENOM" id="CLU_2957284_0_0_6"/>
<dbReference type="RefSeq" id="WP_038637466.1">
    <property type="nucleotide sequence ID" value="NZ_CP009888.1"/>
</dbReference>
<keyword evidence="1" id="KW-0812">Transmembrane</keyword>
<evidence type="ECO:0000256" key="1">
    <source>
        <dbReference type="SAM" id="Phobius"/>
    </source>
</evidence>
<evidence type="ECO:0000313" key="2">
    <source>
        <dbReference type="EMBL" id="AIY63853.1"/>
    </source>
</evidence>
<reference evidence="2 3" key="1">
    <citation type="submission" date="2014-11" db="EMBL/GenBank/DDBJ databases">
        <title>Complete Genome Sequence of Pseudoalteromonas sp. Strain OCN003 Isolated from Kaneohe Bay, Oahu, Hawaii.</title>
        <authorList>
            <person name="Beurmann S."/>
            <person name="Videau P."/>
            <person name="Ushijima B."/>
            <person name="Smith A.M."/>
            <person name="Aeby G.S."/>
            <person name="Callahan S.M."/>
            <person name="Belcaid M."/>
        </authorList>
    </citation>
    <scope>NUCLEOTIDE SEQUENCE [LARGE SCALE GENOMIC DNA]</scope>
    <source>
        <strain evidence="2 3">OCN003</strain>
    </source>
</reference>